<accession>A0A1H3VFH0</accession>
<reference evidence="4 5" key="1">
    <citation type="submission" date="2016-10" db="EMBL/GenBank/DDBJ databases">
        <authorList>
            <person name="de Groot N.N."/>
        </authorList>
    </citation>
    <scope>NUCLEOTIDE SEQUENCE [LARGE SCALE GENOMIC DNA]</scope>
    <source>
        <strain evidence="4 5">Vu-144</strain>
    </source>
</reference>
<evidence type="ECO:0000256" key="3">
    <source>
        <dbReference type="PROSITE-ProRule" id="PRU00023"/>
    </source>
</evidence>
<evidence type="ECO:0000313" key="4">
    <source>
        <dbReference type="EMBL" id="SDZ73480.1"/>
    </source>
</evidence>
<dbReference type="OrthoDB" id="5657095at2"/>
<keyword evidence="5" id="KW-1185">Reference proteome</keyword>
<dbReference type="STRING" id="551991.SAMN05192529_10150"/>
<feature type="repeat" description="ANK" evidence="3">
    <location>
        <begin position="80"/>
        <end position="112"/>
    </location>
</feature>
<protein>
    <submittedName>
        <fullName evidence="4">Ankyrin repeat-containing protein</fullName>
    </submittedName>
</protein>
<dbReference type="InterPro" id="IPR036770">
    <property type="entry name" value="Ankyrin_rpt-contain_sf"/>
</dbReference>
<dbReference type="EMBL" id="FNQY01000001">
    <property type="protein sequence ID" value="SDZ73480.1"/>
    <property type="molecule type" value="Genomic_DNA"/>
</dbReference>
<dbReference type="PROSITE" id="PS50088">
    <property type="entry name" value="ANK_REPEAT"/>
    <property type="match status" value="2"/>
</dbReference>
<dbReference type="PROSITE" id="PS50297">
    <property type="entry name" value="ANK_REP_REGION"/>
    <property type="match status" value="2"/>
</dbReference>
<keyword evidence="1" id="KW-0677">Repeat</keyword>
<gene>
    <name evidence="4" type="ORF">SAMN05192529_10150</name>
</gene>
<proteinExistence type="predicted"/>
<organism evidence="4 5">
    <name type="scientific">Arachidicoccus rhizosphaerae</name>
    <dbReference type="NCBI Taxonomy" id="551991"/>
    <lineage>
        <taxon>Bacteria</taxon>
        <taxon>Pseudomonadati</taxon>
        <taxon>Bacteroidota</taxon>
        <taxon>Chitinophagia</taxon>
        <taxon>Chitinophagales</taxon>
        <taxon>Chitinophagaceae</taxon>
        <taxon>Arachidicoccus</taxon>
    </lineage>
</organism>
<evidence type="ECO:0000256" key="2">
    <source>
        <dbReference type="ARBA" id="ARBA00023043"/>
    </source>
</evidence>
<feature type="repeat" description="ANK" evidence="3">
    <location>
        <begin position="113"/>
        <end position="147"/>
    </location>
</feature>
<dbReference type="Gene3D" id="1.25.40.20">
    <property type="entry name" value="Ankyrin repeat-containing domain"/>
    <property type="match status" value="1"/>
</dbReference>
<dbReference type="PANTHER" id="PTHR24171">
    <property type="entry name" value="ANKYRIN REPEAT DOMAIN-CONTAINING PROTEIN 39-RELATED"/>
    <property type="match status" value="1"/>
</dbReference>
<evidence type="ECO:0000256" key="1">
    <source>
        <dbReference type="ARBA" id="ARBA00022737"/>
    </source>
</evidence>
<keyword evidence="2 3" id="KW-0040">ANK repeat</keyword>
<dbReference type="SMART" id="SM00248">
    <property type="entry name" value="ANK"/>
    <property type="match status" value="3"/>
</dbReference>
<dbReference type="Pfam" id="PF12796">
    <property type="entry name" value="Ank_2"/>
    <property type="match status" value="1"/>
</dbReference>
<evidence type="ECO:0000313" key="5">
    <source>
        <dbReference type="Proteomes" id="UP000199041"/>
    </source>
</evidence>
<name>A0A1H3VFH0_9BACT</name>
<dbReference type="InterPro" id="IPR002110">
    <property type="entry name" value="Ankyrin_rpt"/>
</dbReference>
<dbReference type="SUPFAM" id="SSF48403">
    <property type="entry name" value="Ankyrin repeat"/>
    <property type="match status" value="1"/>
</dbReference>
<dbReference type="AlphaFoldDB" id="A0A1H3VFH0"/>
<dbReference type="RefSeq" id="WP_091391962.1">
    <property type="nucleotide sequence ID" value="NZ_FNQY01000001.1"/>
</dbReference>
<sequence>MKIEVINMKTNQTNDLSEKIIDAIYGNNLMEIEQWQDIQTINDLDRENRSAIFYAVLSKSMKVVRQLLKSNPCLNLNDKKEWAPLHYAAQNYLTDIAKLLIDKGADIEIKDDYGNTPLWKATFASQGKGEMIKFLLSKGADPNNFNDSDISPLELANTIANYNVKQFFC</sequence>
<dbReference type="Proteomes" id="UP000199041">
    <property type="component" value="Unassembled WGS sequence"/>
</dbReference>